<dbReference type="Proteomes" id="UP000886005">
    <property type="component" value="Unassembled WGS sequence"/>
</dbReference>
<dbReference type="InterPro" id="IPR005025">
    <property type="entry name" value="FMN_Rdtase-like_dom"/>
</dbReference>
<keyword evidence="3" id="KW-0288">FMN</keyword>
<evidence type="ECO:0000259" key="6">
    <source>
        <dbReference type="Pfam" id="PF03358"/>
    </source>
</evidence>
<proteinExistence type="inferred from homology"/>
<dbReference type="PANTHER" id="PTHR43408:SF2">
    <property type="entry name" value="FMN REDUCTASE (NADPH)"/>
    <property type="match status" value="1"/>
</dbReference>
<organism evidence="7">
    <name type="scientific">Caldithrix abyssi</name>
    <dbReference type="NCBI Taxonomy" id="187145"/>
    <lineage>
        <taxon>Bacteria</taxon>
        <taxon>Pseudomonadati</taxon>
        <taxon>Calditrichota</taxon>
        <taxon>Calditrichia</taxon>
        <taxon>Calditrichales</taxon>
        <taxon>Calditrichaceae</taxon>
        <taxon>Caldithrix</taxon>
    </lineage>
</organism>
<accession>A0A7V1LKA1</accession>
<dbReference type="Gene3D" id="3.40.50.360">
    <property type="match status" value="1"/>
</dbReference>
<dbReference type="SUPFAM" id="SSF52218">
    <property type="entry name" value="Flavoproteins"/>
    <property type="match status" value="1"/>
</dbReference>
<feature type="domain" description="NADPH-dependent FMN reductase-like" evidence="6">
    <location>
        <begin position="54"/>
        <end position="196"/>
    </location>
</feature>
<keyword evidence="5" id="KW-0472">Membrane</keyword>
<dbReference type="AlphaFoldDB" id="A0A7V1LKA1"/>
<dbReference type="InterPro" id="IPR051814">
    <property type="entry name" value="NAD(P)H-dep_FMN_reductase"/>
</dbReference>
<evidence type="ECO:0000256" key="1">
    <source>
        <dbReference type="ARBA" id="ARBA00005990"/>
    </source>
</evidence>
<keyword evidence="2" id="KW-0285">Flavoprotein</keyword>
<name>A0A7V1LKA1_CALAY</name>
<protein>
    <submittedName>
        <fullName evidence="7">NADPH-dependent oxidoreductase</fullName>
    </submittedName>
</protein>
<evidence type="ECO:0000256" key="3">
    <source>
        <dbReference type="ARBA" id="ARBA00022643"/>
    </source>
</evidence>
<reference evidence="7" key="1">
    <citation type="journal article" date="2020" name="mSystems">
        <title>Genome- and Community-Level Interaction Insights into Carbon Utilization and Element Cycling Functions of Hydrothermarchaeota in Hydrothermal Sediment.</title>
        <authorList>
            <person name="Zhou Z."/>
            <person name="Liu Y."/>
            <person name="Xu W."/>
            <person name="Pan J."/>
            <person name="Luo Z.H."/>
            <person name="Li M."/>
        </authorList>
    </citation>
    <scope>NUCLEOTIDE SEQUENCE [LARGE SCALE GENOMIC DNA]</scope>
    <source>
        <strain evidence="7">HyVt-456</strain>
    </source>
</reference>
<evidence type="ECO:0000256" key="4">
    <source>
        <dbReference type="ARBA" id="ARBA00023002"/>
    </source>
</evidence>
<keyword evidence="5" id="KW-1133">Transmembrane helix</keyword>
<evidence type="ECO:0000256" key="5">
    <source>
        <dbReference type="SAM" id="Phobius"/>
    </source>
</evidence>
<dbReference type="PANTHER" id="PTHR43408">
    <property type="entry name" value="FMN REDUCTASE (NADPH)"/>
    <property type="match status" value="1"/>
</dbReference>
<comment type="similarity">
    <text evidence="1">Belongs to the SsuE family.</text>
</comment>
<evidence type="ECO:0000256" key="2">
    <source>
        <dbReference type="ARBA" id="ARBA00022630"/>
    </source>
</evidence>
<dbReference type="GO" id="GO:0016491">
    <property type="term" value="F:oxidoreductase activity"/>
    <property type="evidence" value="ECO:0007669"/>
    <property type="project" value="UniProtKB-KW"/>
</dbReference>
<sequence>MQGMGYTRYIPLTSRVKRPVKIFFRTAVPGGFTMTHYIQSFHRLLLLTIMGNIVKIIILSCGLKKKSKSRSMARHAFGHLQKLRVDVEFVNMQDYALPFCDAETETLHHPRVLNLKGKIQKADALIVATPVYNYSGNSMLKNVMELTGSAWQDKVVGFLCAAGGERSYMSILSMANNLMLDFRCLIVPRFVYATDNNFDTDLKLSADIDARIREQNEMVIKLTGALT</sequence>
<dbReference type="Pfam" id="PF03358">
    <property type="entry name" value="FMN_red"/>
    <property type="match status" value="1"/>
</dbReference>
<dbReference type="InterPro" id="IPR029039">
    <property type="entry name" value="Flavoprotein-like_sf"/>
</dbReference>
<comment type="caution">
    <text evidence="7">The sequence shown here is derived from an EMBL/GenBank/DDBJ whole genome shotgun (WGS) entry which is preliminary data.</text>
</comment>
<dbReference type="EMBL" id="DRLD01000071">
    <property type="protein sequence ID" value="HED09578.1"/>
    <property type="molecule type" value="Genomic_DNA"/>
</dbReference>
<evidence type="ECO:0000313" key="7">
    <source>
        <dbReference type="EMBL" id="HED09578.1"/>
    </source>
</evidence>
<gene>
    <name evidence="7" type="ORF">ENJ10_02730</name>
</gene>
<feature type="transmembrane region" description="Helical" evidence="5">
    <location>
        <begin position="44"/>
        <end position="63"/>
    </location>
</feature>
<keyword evidence="4" id="KW-0560">Oxidoreductase</keyword>
<keyword evidence="5" id="KW-0812">Transmembrane</keyword>